<feature type="compositionally biased region" description="Low complexity" evidence="2">
    <location>
        <begin position="50"/>
        <end position="60"/>
    </location>
</feature>
<dbReference type="SMART" id="SM00353">
    <property type="entry name" value="HLH"/>
    <property type="match status" value="1"/>
</dbReference>
<dbReference type="Gene3D" id="4.10.280.10">
    <property type="entry name" value="Helix-loop-helix DNA-binding domain"/>
    <property type="match status" value="1"/>
</dbReference>
<evidence type="ECO:0000259" key="3">
    <source>
        <dbReference type="PROSITE" id="PS50888"/>
    </source>
</evidence>
<evidence type="ECO:0000256" key="1">
    <source>
        <dbReference type="SAM" id="Coils"/>
    </source>
</evidence>
<dbReference type="GO" id="GO:0046983">
    <property type="term" value="F:protein dimerization activity"/>
    <property type="evidence" value="ECO:0007669"/>
    <property type="project" value="InterPro"/>
</dbReference>
<protein>
    <recommendedName>
        <fullName evidence="3">BHLH domain-containing protein</fullName>
    </recommendedName>
</protein>
<evidence type="ECO:0000313" key="5">
    <source>
        <dbReference type="Proteomes" id="UP000245764"/>
    </source>
</evidence>
<sequence length="254" mass="27559">MPSRRQSSPSFEMANCFQSLQCLSGHPPPECSSNSKLICPVLPLSNNQNNNMSFSPPNSNGIMTSSSDSEEDSNYPNSCQQQQRQHNTLAKTPIAFPSNQTTTTSPSSTTPSTSPTLSTAPAPAPRPQMRPHRRIPHTIIERRYRDNLNTSIETLRLCLPTLKDAYITSPDMEDSALPPKLPSKTIIIATAAGYIKELEGERQAALDETQGLRNQVVELQKLIQCGDCGILQYLREVGGNGNAGGMDGDGVMTG</sequence>
<feature type="compositionally biased region" description="Low complexity" evidence="2">
    <location>
        <begin position="101"/>
        <end position="121"/>
    </location>
</feature>
<dbReference type="PROSITE" id="PS50888">
    <property type="entry name" value="BHLH"/>
    <property type="match status" value="1"/>
</dbReference>
<dbReference type="SUPFAM" id="SSF47459">
    <property type="entry name" value="HLH, helix-loop-helix DNA-binding domain"/>
    <property type="match status" value="1"/>
</dbReference>
<feature type="domain" description="BHLH" evidence="3">
    <location>
        <begin position="132"/>
        <end position="198"/>
    </location>
</feature>
<accession>A0A2H1GUI9</accession>
<evidence type="ECO:0000256" key="2">
    <source>
        <dbReference type="SAM" id="MobiDB-lite"/>
    </source>
</evidence>
<gene>
    <name evidence="4" type="ORF">ZT1E4_G8790</name>
</gene>
<dbReference type="CDD" id="cd11395">
    <property type="entry name" value="bHLHzip_SREBP_like"/>
    <property type="match status" value="1"/>
</dbReference>
<feature type="region of interest" description="Disordered" evidence="2">
    <location>
        <begin position="50"/>
        <end position="134"/>
    </location>
</feature>
<organism evidence="4 5">
    <name type="scientific">Zymoseptoria tritici ST99CH_1E4</name>
    <dbReference type="NCBI Taxonomy" id="1276532"/>
    <lineage>
        <taxon>Eukaryota</taxon>
        <taxon>Fungi</taxon>
        <taxon>Dikarya</taxon>
        <taxon>Ascomycota</taxon>
        <taxon>Pezizomycotina</taxon>
        <taxon>Dothideomycetes</taxon>
        <taxon>Dothideomycetidae</taxon>
        <taxon>Mycosphaerellales</taxon>
        <taxon>Mycosphaerellaceae</taxon>
        <taxon>Zymoseptoria</taxon>
    </lineage>
</organism>
<proteinExistence type="predicted"/>
<feature type="coiled-coil region" evidence="1">
    <location>
        <begin position="195"/>
        <end position="222"/>
    </location>
</feature>
<dbReference type="InterPro" id="IPR036638">
    <property type="entry name" value="HLH_DNA-bd_sf"/>
</dbReference>
<dbReference type="EMBL" id="LT854260">
    <property type="protein sequence ID" value="SMR57193.1"/>
    <property type="molecule type" value="Genomic_DNA"/>
</dbReference>
<reference evidence="5" key="1">
    <citation type="submission" date="2017-05" db="EMBL/GenBank/DDBJ databases">
        <authorList>
            <person name="Song R."/>
            <person name="Chenine A.L."/>
            <person name="Ruprecht R.M."/>
        </authorList>
    </citation>
    <scope>NUCLEOTIDE SEQUENCE [LARGE SCALE GENOMIC DNA]</scope>
</reference>
<keyword evidence="1" id="KW-0175">Coiled coil</keyword>
<dbReference type="Proteomes" id="UP000245764">
    <property type="component" value="Chromosome 8"/>
</dbReference>
<dbReference type="PANTHER" id="PTHR47336:SF2">
    <property type="entry name" value="TRANSCRIPTION FACTOR HMS1-RELATED"/>
    <property type="match status" value="1"/>
</dbReference>
<dbReference type="AlphaFoldDB" id="A0A2H1GUI9"/>
<feature type="compositionally biased region" description="Polar residues" evidence="2">
    <location>
        <begin position="74"/>
        <end position="90"/>
    </location>
</feature>
<name>A0A2H1GUI9_ZYMTR</name>
<dbReference type="InterPro" id="IPR052099">
    <property type="entry name" value="Regulatory_TF_Diverse"/>
</dbReference>
<evidence type="ECO:0000313" key="4">
    <source>
        <dbReference type="EMBL" id="SMR57193.1"/>
    </source>
</evidence>
<dbReference type="Pfam" id="PF00010">
    <property type="entry name" value="HLH"/>
    <property type="match status" value="1"/>
</dbReference>
<dbReference type="InterPro" id="IPR011598">
    <property type="entry name" value="bHLH_dom"/>
</dbReference>
<dbReference type="PANTHER" id="PTHR47336">
    <property type="entry name" value="TRANSCRIPTION FACTOR HMS1-RELATED"/>
    <property type="match status" value="1"/>
</dbReference>